<dbReference type="Proteomes" id="UP000054937">
    <property type="component" value="Unassembled WGS sequence"/>
</dbReference>
<accession>A0A0V0Q9A0</accession>
<reference evidence="1 2" key="1">
    <citation type="journal article" date="2015" name="Sci. Rep.">
        <title>Genome of the facultative scuticociliatosis pathogen Pseudocohnilembus persalinus provides insight into its virulence through horizontal gene transfer.</title>
        <authorList>
            <person name="Xiong J."/>
            <person name="Wang G."/>
            <person name="Cheng J."/>
            <person name="Tian M."/>
            <person name="Pan X."/>
            <person name="Warren A."/>
            <person name="Jiang C."/>
            <person name="Yuan D."/>
            <person name="Miao W."/>
        </authorList>
    </citation>
    <scope>NUCLEOTIDE SEQUENCE [LARGE SCALE GENOMIC DNA]</scope>
    <source>
        <strain evidence="1">36N120E</strain>
    </source>
</reference>
<comment type="caution">
    <text evidence="1">The sequence shown here is derived from an EMBL/GenBank/DDBJ whole genome shotgun (WGS) entry which is preliminary data.</text>
</comment>
<organism evidence="1 2">
    <name type="scientific">Pseudocohnilembus persalinus</name>
    <name type="common">Ciliate</name>
    <dbReference type="NCBI Taxonomy" id="266149"/>
    <lineage>
        <taxon>Eukaryota</taxon>
        <taxon>Sar</taxon>
        <taxon>Alveolata</taxon>
        <taxon>Ciliophora</taxon>
        <taxon>Intramacronucleata</taxon>
        <taxon>Oligohymenophorea</taxon>
        <taxon>Scuticociliatia</taxon>
        <taxon>Philasterida</taxon>
        <taxon>Pseudocohnilembidae</taxon>
        <taxon>Pseudocohnilembus</taxon>
    </lineage>
</organism>
<keyword evidence="2" id="KW-1185">Reference proteome</keyword>
<gene>
    <name evidence="1" type="ORF">PPERSA_09094</name>
</gene>
<evidence type="ECO:0000313" key="1">
    <source>
        <dbReference type="EMBL" id="KRW98599.1"/>
    </source>
</evidence>
<evidence type="ECO:0000313" key="2">
    <source>
        <dbReference type="Proteomes" id="UP000054937"/>
    </source>
</evidence>
<dbReference type="AlphaFoldDB" id="A0A0V0Q9A0"/>
<name>A0A0V0Q9A0_PSEPJ</name>
<sequence>MQMENMNELTQVVTQQYRNQQNLPNQALGREQFLEYLLTFDNEAESVPYLFIINGEQTGGNFSKSLKASLRNLKIYKIDDGRGTYYGILPKAWDLAGQNFQHFYQLLRERIAGVAQQSGGIAHLIITRAFVYNDVALLNQELPESI</sequence>
<dbReference type="EMBL" id="LDAU01000235">
    <property type="protein sequence ID" value="KRW98599.1"/>
    <property type="molecule type" value="Genomic_DNA"/>
</dbReference>
<proteinExistence type="predicted"/>
<protein>
    <submittedName>
        <fullName evidence="1">Uncharacterized protein</fullName>
    </submittedName>
</protein>
<dbReference type="InParanoid" id="A0A0V0Q9A0"/>